<protein>
    <submittedName>
        <fullName evidence="6">Protein containing DUF86</fullName>
    </submittedName>
</protein>
<keyword evidence="5" id="KW-0378">Hydrolase</keyword>
<sequence length="118" mass="14007">MTTESERDARRIDDMLDVLRDLREHLRIGWEAFSRDRDTQKIVAYDLMILGEAAGKLSKRTQKANPSIPWDDIVEYRNDLIHEYQRIDLEGTWDFVTQKLPALERRLRRARVAPTRPD</sequence>
<dbReference type="GO" id="GO:0004540">
    <property type="term" value="F:RNA nuclease activity"/>
    <property type="evidence" value="ECO:0007669"/>
    <property type="project" value="InterPro"/>
</dbReference>
<evidence type="ECO:0000256" key="5">
    <source>
        <dbReference type="ARBA" id="ARBA00022801"/>
    </source>
</evidence>
<dbReference type="GO" id="GO:0110001">
    <property type="term" value="C:toxin-antitoxin complex"/>
    <property type="evidence" value="ECO:0007669"/>
    <property type="project" value="InterPro"/>
</dbReference>
<evidence type="ECO:0000256" key="3">
    <source>
        <dbReference type="ARBA" id="ARBA00022722"/>
    </source>
</evidence>
<evidence type="ECO:0000313" key="6">
    <source>
        <dbReference type="EMBL" id="EQD76219.1"/>
    </source>
</evidence>
<proteinExistence type="predicted"/>
<evidence type="ECO:0000256" key="2">
    <source>
        <dbReference type="ARBA" id="ARBA00022649"/>
    </source>
</evidence>
<dbReference type="EMBL" id="AUZY01001108">
    <property type="protein sequence ID" value="EQD76219.1"/>
    <property type="molecule type" value="Genomic_DNA"/>
</dbReference>
<dbReference type="GO" id="GO:0000166">
    <property type="term" value="F:nucleotide binding"/>
    <property type="evidence" value="ECO:0007669"/>
    <property type="project" value="UniProtKB-KW"/>
</dbReference>
<reference evidence="6" key="2">
    <citation type="journal article" date="2014" name="ISME J.">
        <title>Microbial stratification in low pH oxic and suboxic macroscopic growths along an acid mine drainage.</title>
        <authorList>
            <person name="Mendez-Garcia C."/>
            <person name="Mesa V."/>
            <person name="Sprenger R.R."/>
            <person name="Richter M."/>
            <person name="Diez M.S."/>
            <person name="Solano J."/>
            <person name="Bargiela R."/>
            <person name="Golyshina O.V."/>
            <person name="Manteca A."/>
            <person name="Ramos J.L."/>
            <person name="Gallego J.R."/>
            <person name="Llorente I."/>
            <person name="Martins Dos Santos V.A."/>
            <person name="Jensen O.N."/>
            <person name="Pelaez A.I."/>
            <person name="Sanchez J."/>
            <person name="Ferrer M."/>
        </authorList>
    </citation>
    <scope>NUCLEOTIDE SEQUENCE</scope>
</reference>
<evidence type="ECO:0000256" key="1">
    <source>
        <dbReference type="ARBA" id="ARBA00022553"/>
    </source>
</evidence>
<dbReference type="PANTHER" id="PTHR34139">
    <property type="entry name" value="UPF0331 PROTEIN MJ0127"/>
    <property type="match status" value="1"/>
</dbReference>
<keyword evidence="4" id="KW-0547">Nucleotide-binding</keyword>
<dbReference type="PANTHER" id="PTHR34139:SF1">
    <property type="entry name" value="RNASE MJ1380-RELATED"/>
    <property type="match status" value="1"/>
</dbReference>
<keyword evidence="3" id="KW-0540">Nuclease</keyword>
<reference evidence="6" key="1">
    <citation type="submission" date="2013-08" db="EMBL/GenBank/DDBJ databases">
        <authorList>
            <person name="Mendez C."/>
            <person name="Richter M."/>
            <person name="Ferrer M."/>
            <person name="Sanchez J."/>
        </authorList>
    </citation>
    <scope>NUCLEOTIDE SEQUENCE</scope>
</reference>
<dbReference type="InterPro" id="IPR008201">
    <property type="entry name" value="HepT-like"/>
</dbReference>
<keyword evidence="1" id="KW-0597">Phosphoprotein</keyword>
<evidence type="ECO:0000256" key="4">
    <source>
        <dbReference type="ARBA" id="ARBA00022741"/>
    </source>
</evidence>
<keyword evidence="2" id="KW-1277">Toxin-antitoxin system</keyword>
<comment type="caution">
    <text evidence="6">The sequence shown here is derived from an EMBL/GenBank/DDBJ whole genome shotgun (WGS) entry which is preliminary data.</text>
</comment>
<dbReference type="AlphaFoldDB" id="T1D3X2"/>
<accession>T1D3X2</accession>
<name>T1D3X2_9ZZZZ</name>
<gene>
    <name evidence="6" type="ORF">B1B_01828</name>
</gene>
<dbReference type="Pfam" id="PF01934">
    <property type="entry name" value="HepT-like"/>
    <property type="match status" value="1"/>
</dbReference>
<organism evidence="6">
    <name type="scientific">mine drainage metagenome</name>
    <dbReference type="NCBI Taxonomy" id="410659"/>
    <lineage>
        <taxon>unclassified sequences</taxon>
        <taxon>metagenomes</taxon>
        <taxon>ecological metagenomes</taxon>
    </lineage>
</organism>
<dbReference type="InterPro" id="IPR051813">
    <property type="entry name" value="HepT_RNase_toxin"/>
</dbReference>
<dbReference type="GO" id="GO:0016787">
    <property type="term" value="F:hydrolase activity"/>
    <property type="evidence" value="ECO:0007669"/>
    <property type="project" value="UniProtKB-KW"/>
</dbReference>